<feature type="chain" id="PRO_5046898888" evidence="1">
    <location>
        <begin position="20"/>
        <end position="249"/>
    </location>
</feature>
<reference evidence="4" key="1">
    <citation type="submission" date="2023-07" db="EMBL/GenBank/DDBJ databases">
        <title>Novel species isolated from saline lakes on Tibetan Plateau.</title>
        <authorList>
            <person name="Lu H."/>
        </authorList>
    </citation>
    <scope>NUCLEOTIDE SEQUENCE [LARGE SCALE GENOMIC DNA]</scope>
    <source>
        <strain evidence="4">CAK8W</strain>
    </source>
</reference>
<dbReference type="Pfam" id="PF10988">
    <property type="entry name" value="DUF2807"/>
    <property type="match status" value="1"/>
</dbReference>
<sequence length="249" mass="27812">MKKITIILLLVLALMACDADSTQDCLRGSGAAETRDLNISDLESITIRENIRLEITYSSEESLVAEGGKNHLDRLKIIQNGSEYEFKVNGLCTTGFSKAPIVLKLKNSKLTYVRNSSQFKVLSTNTLEFEKLTLISENFNEPDALNLGDFNIKVNNRRVNLVGNGISDFEISGRTQQFYFNTASGSGTVMARHLEAQEITFFHRSFRNAIVNPSQSLKGEIRSTGNLISAKKPPKVEVEEFYTGKLIYE</sequence>
<dbReference type="PROSITE" id="PS51257">
    <property type="entry name" value="PROKAR_LIPOPROTEIN"/>
    <property type="match status" value="1"/>
</dbReference>
<evidence type="ECO:0000313" key="3">
    <source>
        <dbReference type="EMBL" id="MBZ9777906.1"/>
    </source>
</evidence>
<dbReference type="Gene3D" id="2.160.20.120">
    <property type="match status" value="1"/>
</dbReference>
<organism evidence="3 4">
    <name type="scientific">Psychroflexus longus</name>
    <dbReference type="NCBI Taxonomy" id="2873596"/>
    <lineage>
        <taxon>Bacteria</taxon>
        <taxon>Pseudomonadati</taxon>
        <taxon>Bacteroidota</taxon>
        <taxon>Flavobacteriia</taxon>
        <taxon>Flavobacteriales</taxon>
        <taxon>Flavobacteriaceae</taxon>
        <taxon>Psychroflexus</taxon>
    </lineage>
</organism>
<dbReference type="EMBL" id="JAIQZE010000002">
    <property type="protein sequence ID" value="MBZ9777906.1"/>
    <property type="molecule type" value="Genomic_DNA"/>
</dbReference>
<keyword evidence="4" id="KW-1185">Reference proteome</keyword>
<feature type="signal peptide" evidence="1">
    <location>
        <begin position="1"/>
        <end position="19"/>
    </location>
</feature>
<evidence type="ECO:0000256" key="1">
    <source>
        <dbReference type="SAM" id="SignalP"/>
    </source>
</evidence>
<evidence type="ECO:0000259" key="2">
    <source>
        <dbReference type="Pfam" id="PF10988"/>
    </source>
</evidence>
<proteinExistence type="predicted"/>
<keyword evidence="1" id="KW-0732">Signal</keyword>
<dbReference type="RefSeq" id="WP_224460264.1">
    <property type="nucleotide sequence ID" value="NZ_JAIQZE010000002.1"/>
</dbReference>
<gene>
    <name evidence="3" type="ORF">LB452_03125</name>
</gene>
<protein>
    <submittedName>
        <fullName evidence="3">DUF2807 domain-containing protein</fullName>
    </submittedName>
</protein>
<evidence type="ECO:0000313" key="4">
    <source>
        <dbReference type="Proteomes" id="UP001199314"/>
    </source>
</evidence>
<name>A0ABS7XJ35_9FLAO</name>
<comment type="caution">
    <text evidence="3">The sequence shown here is derived from an EMBL/GenBank/DDBJ whole genome shotgun (WGS) entry which is preliminary data.</text>
</comment>
<dbReference type="Proteomes" id="UP001199314">
    <property type="component" value="Unassembled WGS sequence"/>
</dbReference>
<dbReference type="InterPro" id="IPR021255">
    <property type="entry name" value="DUF2807"/>
</dbReference>
<accession>A0ABS7XJ35</accession>
<feature type="domain" description="Putative auto-transporter adhesin head GIN" evidence="2">
    <location>
        <begin position="43"/>
        <end position="233"/>
    </location>
</feature>